<sequence length="301" mass="34999">MDLKTEQEKRKEFCDILFGLAKDQEMLQDEAKRQDVYERLEKLYYSPNREDRYRHFYSDIFTVLTQIQQDPKQGDINILGQNLSLIRMEYRPQNRDEQGNIIDISDSIRKLYDHVSLDIARILYSDAGDRKTAGETAIIDMQSQLNQIQTEINRTKIAQSNVETELEKQQREYISILGIFAAVVLAFTGGIAFSTSVLNNINTVSVYRIILVSLIIGLVLINILFGLFYYVDRLVNGLQENRNKIKPLLISNVVLCVLMIATISAWNYGWVEERDTRIKEEREKEQIIENTEEMSKISIQK</sequence>
<proteinExistence type="predicted"/>
<organism evidence="2 3">
    <name type="scientific">Laedolimicola intestinihominis</name>
    <dbReference type="NCBI Taxonomy" id="3133166"/>
    <lineage>
        <taxon>Bacteria</taxon>
        <taxon>Bacillati</taxon>
        <taxon>Bacillota</taxon>
        <taxon>Clostridia</taxon>
        <taxon>Lachnospirales</taxon>
        <taxon>Lachnospiraceae</taxon>
        <taxon>Laedolimicola</taxon>
    </lineage>
</organism>
<comment type="caution">
    <text evidence="2">The sequence shown here is derived from an EMBL/GenBank/DDBJ whole genome shotgun (WGS) entry which is preliminary data.</text>
</comment>
<dbReference type="RefSeq" id="WP_349164089.1">
    <property type="nucleotide sequence ID" value="NZ_JBBMFE010000003.1"/>
</dbReference>
<gene>
    <name evidence="2" type="ORF">WMO29_05430</name>
</gene>
<keyword evidence="1" id="KW-0812">Transmembrane</keyword>
<keyword evidence="1" id="KW-0472">Membrane</keyword>
<evidence type="ECO:0000256" key="1">
    <source>
        <dbReference type="SAM" id="Phobius"/>
    </source>
</evidence>
<feature type="transmembrane region" description="Helical" evidence="1">
    <location>
        <begin position="249"/>
        <end position="269"/>
    </location>
</feature>
<feature type="transmembrane region" description="Helical" evidence="1">
    <location>
        <begin position="173"/>
        <end position="194"/>
    </location>
</feature>
<reference evidence="2 3" key="1">
    <citation type="submission" date="2024-03" db="EMBL/GenBank/DDBJ databases">
        <title>Human intestinal bacterial collection.</title>
        <authorList>
            <person name="Pauvert C."/>
            <person name="Hitch T.C.A."/>
            <person name="Clavel T."/>
        </authorList>
    </citation>
    <scope>NUCLEOTIDE SEQUENCE [LARGE SCALE GENOMIC DNA]</scope>
    <source>
        <strain evidence="2 3">CLA-AA-H132</strain>
    </source>
</reference>
<keyword evidence="3" id="KW-1185">Reference proteome</keyword>
<protein>
    <submittedName>
        <fullName evidence="2">Uncharacterized protein</fullName>
    </submittedName>
</protein>
<dbReference type="Proteomes" id="UP001438008">
    <property type="component" value="Unassembled WGS sequence"/>
</dbReference>
<evidence type="ECO:0000313" key="3">
    <source>
        <dbReference type="Proteomes" id="UP001438008"/>
    </source>
</evidence>
<accession>A0ABV1FF10</accession>
<dbReference type="EMBL" id="JBBMFE010000003">
    <property type="protein sequence ID" value="MEQ2471933.1"/>
    <property type="molecule type" value="Genomic_DNA"/>
</dbReference>
<evidence type="ECO:0000313" key="2">
    <source>
        <dbReference type="EMBL" id="MEQ2471933.1"/>
    </source>
</evidence>
<keyword evidence="1" id="KW-1133">Transmembrane helix</keyword>
<feature type="transmembrane region" description="Helical" evidence="1">
    <location>
        <begin position="206"/>
        <end position="229"/>
    </location>
</feature>
<name>A0ABV1FF10_9FIRM</name>